<accession>A0AAE4MK51</accession>
<keyword evidence="1" id="KW-0812">Transmembrane</keyword>
<name>A0AAE4MK51_9EURY</name>
<evidence type="ECO:0000256" key="1">
    <source>
        <dbReference type="SAM" id="Phobius"/>
    </source>
</evidence>
<gene>
    <name evidence="2" type="ORF">MsAg5_13110</name>
</gene>
<keyword evidence="1" id="KW-1133">Transmembrane helix</keyword>
<comment type="caution">
    <text evidence="2">The sequence shown here is derived from an EMBL/GenBank/DDBJ whole genome shotgun (WGS) entry which is preliminary data.</text>
</comment>
<feature type="transmembrane region" description="Helical" evidence="1">
    <location>
        <begin position="31"/>
        <end position="53"/>
    </location>
</feature>
<organism evidence="2 3">
    <name type="scientific">Methanolapillus africanus</name>
    <dbReference type="NCBI Taxonomy" id="3028297"/>
    <lineage>
        <taxon>Archaea</taxon>
        <taxon>Methanobacteriati</taxon>
        <taxon>Methanobacteriota</taxon>
        <taxon>Stenosarchaea group</taxon>
        <taxon>Methanomicrobia</taxon>
        <taxon>Methanosarcinales</taxon>
        <taxon>Methanosarcinaceae</taxon>
        <taxon>Methanolapillus</taxon>
    </lineage>
</organism>
<protein>
    <submittedName>
        <fullName evidence="2">Uncharacterized protein</fullName>
    </submittedName>
</protein>
<keyword evidence="1" id="KW-0472">Membrane</keyword>
<keyword evidence="3" id="KW-1185">Reference proteome</keyword>
<proteinExistence type="predicted"/>
<dbReference type="EMBL" id="JAWDKD010000019">
    <property type="protein sequence ID" value="MDV0447421.1"/>
    <property type="molecule type" value="Genomic_DNA"/>
</dbReference>
<evidence type="ECO:0000313" key="2">
    <source>
        <dbReference type="EMBL" id="MDV0447421.1"/>
    </source>
</evidence>
<feature type="transmembrane region" description="Helical" evidence="1">
    <location>
        <begin position="6"/>
        <end position="24"/>
    </location>
</feature>
<reference evidence="2" key="1">
    <citation type="submission" date="2023-06" db="EMBL/GenBank/DDBJ databases">
        <title>Genome sequence of Methanosarcinaceae archaeon Ag5.</title>
        <authorList>
            <person name="Protasov E."/>
            <person name="Platt K."/>
            <person name="Poehlein A."/>
            <person name="Daniel R."/>
            <person name="Brune A."/>
        </authorList>
    </citation>
    <scope>NUCLEOTIDE SEQUENCE</scope>
    <source>
        <strain evidence="2">Ag5</strain>
    </source>
</reference>
<evidence type="ECO:0000313" key="3">
    <source>
        <dbReference type="Proteomes" id="UP001271789"/>
    </source>
</evidence>
<feature type="transmembrane region" description="Helical" evidence="1">
    <location>
        <begin position="65"/>
        <end position="85"/>
    </location>
</feature>
<dbReference type="AlphaFoldDB" id="A0AAE4MK51"/>
<sequence>MIPYQIFILITFFMIVFQIFGFKYGKERYEAVVCMLLAAIISFVLALNCYYGIGFDSGTWTNGSIAILFTVNGIISILFFAGYTFNVLAGSVLDADTFDQKIDELRNR</sequence>
<dbReference type="Proteomes" id="UP001271789">
    <property type="component" value="Unassembled WGS sequence"/>
</dbReference>